<dbReference type="PIRSF" id="PIRSF039026">
    <property type="entry name" value="SiaP"/>
    <property type="match status" value="1"/>
</dbReference>
<dbReference type="SUPFAM" id="SSF53850">
    <property type="entry name" value="Periplasmic binding protein-like II"/>
    <property type="match status" value="1"/>
</dbReference>
<evidence type="ECO:0000256" key="1">
    <source>
        <dbReference type="ARBA" id="ARBA00022729"/>
    </source>
</evidence>
<dbReference type="InterPro" id="IPR038404">
    <property type="entry name" value="TRAP_DctP_sf"/>
</dbReference>
<dbReference type="InterPro" id="IPR006311">
    <property type="entry name" value="TAT_signal"/>
</dbReference>
<keyword evidence="1" id="KW-0732">Signal</keyword>
<accession>A0ABU0HGD5</accession>
<comment type="caution">
    <text evidence="2">The sequence shown here is derived from an EMBL/GenBank/DDBJ whole genome shotgun (WGS) entry which is preliminary data.</text>
</comment>
<dbReference type="RefSeq" id="WP_238247489.1">
    <property type="nucleotide sequence ID" value="NZ_BPQX01000010.1"/>
</dbReference>
<reference evidence="2 3" key="1">
    <citation type="submission" date="2023-07" db="EMBL/GenBank/DDBJ databases">
        <title>Genomic Encyclopedia of Type Strains, Phase IV (KMG-IV): sequencing the most valuable type-strain genomes for metagenomic binning, comparative biology and taxonomic classification.</title>
        <authorList>
            <person name="Goeker M."/>
        </authorList>
    </citation>
    <scope>NUCLEOTIDE SEQUENCE [LARGE SCALE GENOMIC DNA]</scope>
    <source>
        <strain evidence="2 3">DSM 19562</strain>
    </source>
</reference>
<dbReference type="Gene3D" id="3.40.190.170">
    <property type="entry name" value="Bacterial extracellular solute-binding protein, family 7"/>
    <property type="match status" value="1"/>
</dbReference>
<proteinExistence type="predicted"/>
<evidence type="ECO:0000313" key="2">
    <source>
        <dbReference type="EMBL" id="MDQ0441379.1"/>
    </source>
</evidence>
<dbReference type="PANTHER" id="PTHR33376:SF5">
    <property type="entry name" value="EXTRACYTOPLASMIC SOLUTE RECEPTOR PROTEIN"/>
    <property type="match status" value="1"/>
</dbReference>
<evidence type="ECO:0000313" key="3">
    <source>
        <dbReference type="Proteomes" id="UP001236369"/>
    </source>
</evidence>
<protein>
    <submittedName>
        <fullName evidence="2">TRAP-type mannitol/chloroaromatic compound transport system substrate-binding protein</fullName>
    </submittedName>
</protein>
<dbReference type="Proteomes" id="UP001236369">
    <property type="component" value="Unassembled WGS sequence"/>
</dbReference>
<gene>
    <name evidence="2" type="ORF">QO016_000856</name>
</gene>
<dbReference type="InterPro" id="IPR018389">
    <property type="entry name" value="DctP_fam"/>
</dbReference>
<keyword evidence="3" id="KW-1185">Reference proteome</keyword>
<dbReference type="InterPro" id="IPR026289">
    <property type="entry name" value="SBP_TakP-like"/>
</dbReference>
<organism evidence="2 3">
    <name type="scientific">Methylobacterium persicinum</name>
    <dbReference type="NCBI Taxonomy" id="374426"/>
    <lineage>
        <taxon>Bacteria</taxon>
        <taxon>Pseudomonadati</taxon>
        <taxon>Pseudomonadota</taxon>
        <taxon>Alphaproteobacteria</taxon>
        <taxon>Hyphomicrobiales</taxon>
        <taxon>Methylobacteriaceae</taxon>
        <taxon>Methylobacterium</taxon>
    </lineage>
</organism>
<dbReference type="EMBL" id="JAUSVV010000001">
    <property type="protein sequence ID" value="MDQ0441379.1"/>
    <property type="molecule type" value="Genomic_DNA"/>
</dbReference>
<sequence length="376" mass="40243">MPSDDSNAPARPASPARRGLLTAGLGAALAAPLAAPALAQAAPELRWRLSSAYAKNLDILFGAPESLGRIIAEATDGRFQIQVQGPGEPIPAEGLLDAVAAGTVEMGHGPASLATAKDPTFALATAIPFGLNARGQAAWWYAGGASELFAEVFAKAGLVCLPGGNTGAQMGGWFRKEIKGVADLQGLKMRIGGLGGQVLAKFGVQPQAIPGPDLYAALESKKIDAAEWIGPYDDERLGLQKVAPVYHYPGFWEGGAMLHVWINAEKWKALPKAYQAILRAACAQVGAEVQAKYDARNPRALRRLVAGGAQLRPFPQEVMEAALKNANEVYAEIAAKNADFRRVYEALRVFRNEEYLWFQVAEYTYDNFMIRARARG</sequence>
<dbReference type="Gene3D" id="3.40.190.10">
    <property type="entry name" value="Periplasmic binding protein-like II"/>
    <property type="match status" value="1"/>
</dbReference>
<dbReference type="PANTHER" id="PTHR33376">
    <property type="match status" value="1"/>
</dbReference>
<dbReference type="Pfam" id="PF03480">
    <property type="entry name" value="DctP"/>
    <property type="match status" value="1"/>
</dbReference>
<name>A0ABU0HGD5_9HYPH</name>
<dbReference type="PROSITE" id="PS51318">
    <property type="entry name" value="TAT"/>
    <property type="match status" value="1"/>
</dbReference>
<dbReference type="NCBIfam" id="NF037995">
    <property type="entry name" value="TRAP_S1"/>
    <property type="match status" value="1"/>
</dbReference>